<organism evidence="2 5">
    <name type="scientific">Listeria booriae</name>
    <dbReference type="NCBI Taxonomy" id="1552123"/>
    <lineage>
        <taxon>Bacteria</taxon>
        <taxon>Bacillati</taxon>
        <taxon>Bacillota</taxon>
        <taxon>Bacilli</taxon>
        <taxon>Bacillales</taxon>
        <taxon>Listeriaceae</taxon>
        <taxon>Listeria</taxon>
    </lineage>
</organism>
<dbReference type="Gene3D" id="1.10.287.1060">
    <property type="entry name" value="ESAT-6-like"/>
    <property type="match status" value="1"/>
</dbReference>
<dbReference type="AlphaFoldDB" id="A0A7X0XQG0"/>
<dbReference type="SUPFAM" id="SSF140453">
    <property type="entry name" value="EsxAB dimer-like"/>
    <property type="match status" value="1"/>
</dbReference>
<evidence type="ECO:0000256" key="1">
    <source>
        <dbReference type="RuleBase" id="RU362001"/>
    </source>
</evidence>
<comment type="caution">
    <text evidence="2">The sequence shown here is derived from an EMBL/GenBank/DDBJ whole genome shotgun (WGS) entry which is preliminary data.</text>
</comment>
<comment type="similarity">
    <text evidence="1">Belongs to the WXG100 family.</text>
</comment>
<dbReference type="InterPro" id="IPR036689">
    <property type="entry name" value="ESAT-6-like_sf"/>
</dbReference>
<dbReference type="Proteomes" id="UP000547643">
    <property type="component" value="Unassembled WGS sequence"/>
</dbReference>
<dbReference type="Pfam" id="PF06013">
    <property type="entry name" value="WXG100"/>
    <property type="match status" value="1"/>
</dbReference>
<dbReference type="EMBL" id="JAARWW010000001">
    <property type="protein sequence ID" value="MBC2002610.1"/>
    <property type="molecule type" value="Genomic_DNA"/>
</dbReference>
<protein>
    <recommendedName>
        <fullName evidence="1">ESAT-6-like protein</fullName>
    </recommendedName>
</protein>
<name>A0A7X0XQG0_9LIST</name>
<proteinExistence type="inferred from homology"/>
<sequence length="98" mass="11053">MAGVVRLSPDELRSKSQTYDRSANEIDQILSTLTNLQNELHDIWEGQAMQQFEAQFGELKPKVQSFSDLLNQIGGQLRDVAQIVEETDQQIAGKMGFQ</sequence>
<evidence type="ECO:0000313" key="3">
    <source>
        <dbReference type="EMBL" id="MBC2002610.1"/>
    </source>
</evidence>
<dbReference type="NCBIfam" id="TIGR03930">
    <property type="entry name" value="WXG100_ESAT6"/>
    <property type="match status" value="1"/>
</dbReference>
<dbReference type="EMBL" id="JAARUV010000002">
    <property type="protein sequence ID" value="MBC1778681.1"/>
    <property type="molecule type" value="Genomic_DNA"/>
</dbReference>
<reference evidence="4 5" key="1">
    <citation type="submission" date="2020-03" db="EMBL/GenBank/DDBJ databases">
        <title>Soil Listeria distribution.</title>
        <authorList>
            <person name="Liao J."/>
            <person name="Wiedmann M."/>
        </authorList>
    </citation>
    <scope>NUCLEOTIDE SEQUENCE [LARGE SCALE GENOMIC DNA]</scope>
    <source>
        <strain evidence="3 4">FSL L7-0435</strain>
        <strain evidence="2 5">FSL L7-1017</strain>
    </source>
</reference>
<evidence type="ECO:0000313" key="2">
    <source>
        <dbReference type="EMBL" id="MBC1778681.1"/>
    </source>
</evidence>
<dbReference type="Proteomes" id="UP000546806">
    <property type="component" value="Unassembled WGS sequence"/>
</dbReference>
<dbReference type="InterPro" id="IPR010310">
    <property type="entry name" value="T7SS_ESAT-6-like"/>
</dbReference>
<dbReference type="RefSeq" id="WP_103034873.1">
    <property type="nucleotide sequence ID" value="NZ_JAAROK010000004.1"/>
</dbReference>
<evidence type="ECO:0000313" key="5">
    <source>
        <dbReference type="Proteomes" id="UP000547643"/>
    </source>
</evidence>
<accession>A0A7X0XQG0</accession>
<evidence type="ECO:0000313" key="4">
    <source>
        <dbReference type="Proteomes" id="UP000546806"/>
    </source>
</evidence>
<gene>
    <name evidence="2" type="ORF">HCA46_07530</name>
    <name evidence="3" type="ORF">HCA78_02435</name>
</gene>